<dbReference type="Proteomes" id="UP000199019">
    <property type="component" value="Unassembled WGS sequence"/>
</dbReference>
<name>A0A1H9VL82_9MICO</name>
<dbReference type="AlphaFoldDB" id="A0A1H9VL82"/>
<dbReference type="PANTHER" id="PTHR46797:SF1">
    <property type="entry name" value="METHYLPHOSPHONATE SYNTHASE"/>
    <property type="match status" value="1"/>
</dbReference>
<reference evidence="5" key="1">
    <citation type="submission" date="2016-10" db="EMBL/GenBank/DDBJ databases">
        <authorList>
            <person name="Varghese N."/>
            <person name="Submissions S."/>
        </authorList>
    </citation>
    <scope>NUCLEOTIDE SEQUENCE [LARGE SCALE GENOMIC DNA]</scope>
    <source>
        <strain evidence="5">CGMCC 1.6963</strain>
    </source>
</reference>
<evidence type="ECO:0000256" key="2">
    <source>
        <dbReference type="SAM" id="MobiDB-lite"/>
    </source>
</evidence>
<dbReference type="InterPro" id="IPR010982">
    <property type="entry name" value="Lambda_DNA-bd_dom_sf"/>
</dbReference>
<dbReference type="RefSeq" id="WP_091758434.1">
    <property type="nucleotide sequence ID" value="NZ_FOHB01000004.1"/>
</dbReference>
<dbReference type="GO" id="GO:0003677">
    <property type="term" value="F:DNA binding"/>
    <property type="evidence" value="ECO:0007669"/>
    <property type="project" value="UniProtKB-KW"/>
</dbReference>
<dbReference type="EMBL" id="FOHB01000004">
    <property type="protein sequence ID" value="SES22349.1"/>
    <property type="molecule type" value="Genomic_DNA"/>
</dbReference>
<feature type="region of interest" description="Disordered" evidence="2">
    <location>
        <begin position="117"/>
        <end position="209"/>
    </location>
</feature>
<dbReference type="CDD" id="cd00093">
    <property type="entry name" value="HTH_XRE"/>
    <property type="match status" value="1"/>
</dbReference>
<organism evidence="4 5">
    <name type="scientific">Pedococcus cremeus</name>
    <dbReference type="NCBI Taxonomy" id="587636"/>
    <lineage>
        <taxon>Bacteria</taxon>
        <taxon>Bacillati</taxon>
        <taxon>Actinomycetota</taxon>
        <taxon>Actinomycetes</taxon>
        <taxon>Micrococcales</taxon>
        <taxon>Intrasporangiaceae</taxon>
        <taxon>Pedococcus</taxon>
    </lineage>
</organism>
<dbReference type="SMART" id="SM00530">
    <property type="entry name" value="HTH_XRE"/>
    <property type="match status" value="1"/>
</dbReference>
<gene>
    <name evidence="4" type="ORF">SAMN05216199_2407</name>
</gene>
<dbReference type="GO" id="GO:0005829">
    <property type="term" value="C:cytosol"/>
    <property type="evidence" value="ECO:0007669"/>
    <property type="project" value="TreeGrafter"/>
</dbReference>
<evidence type="ECO:0000313" key="5">
    <source>
        <dbReference type="Proteomes" id="UP000199019"/>
    </source>
</evidence>
<dbReference type="SUPFAM" id="SSF47413">
    <property type="entry name" value="lambda repressor-like DNA-binding domains"/>
    <property type="match status" value="1"/>
</dbReference>
<dbReference type="InterPro" id="IPR001387">
    <property type="entry name" value="Cro/C1-type_HTH"/>
</dbReference>
<dbReference type="Pfam" id="PF01381">
    <property type="entry name" value="HTH_3"/>
    <property type="match status" value="1"/>
</dbReference>
<feature type="compositionally biased region" description="Basic and acidic residues" evidence="2">
    <location>
        <begin position="119"/>
        <end position="142"/>
    </location>
</feature>
<feature type="compositionally biased region" description="Low complexity" evidence="2">
    <location>
        <begin position="149"/>
        <end position="160"/>
    </location>
</feature>
<dbReference type="GO" id="GO:0003700">
    <property type="term" value="F:DNA-binding transcription factor activity"/>
    <property type="evidence" value="ECO:0007669"/>
    <property type="project" value="TreeGrafter"/>
</dbReference>
<dbReference type="PROSITE" id="PS50943">
    <property type="entry name" value="HTH_CROC1"/>
    <property type="match status" value="1"/>
</dbReference>
<feature type="compositionally biased region" description="Low complexity" evidence="2">
    <location>
        <begin position="170"/>
        <end position="209"/>
    </location>
</feature>
<dbReference type="STRING" id="587636.SAMN05216199_2407"/>
<accession>A0A1H9VL82</accession>
<sequence length="209" mass="22127">MRQIPLGNHLGDYLREQRQSARLSLRQLADLAGISNPYLSQIERGLKKPSAEILQQLAKGLQVSAESLYVRAGILDERPHAGSPAIDTRGAISVDPHLTDRQKSALLDIYDSFVGAPDAPKEEAERPNAEKAKAERTTDTPSRRRSTRSGKAATAATAAKGGKGGKGGKAVRPAAAAVTTKKTTKAARPGPSTTTPATSPEPQTSTEKE</sequence>
<feature type="domain" description="HTH cro/C1-type" evidence="3">
    <location>
        <begin position="14"/>
        <end position="68"/>
    </location>
</feature>
<keyword evidence="5" id="KW-1185">Reference proteome</keyword>
<dbReference type="Gene3D" id="1.10.260.40">
    <property type="entry name" value="lambda repressor-like DNA-binding domains"/>
    <property type="match status" value="1"/>
</dbReference>
<proteinExistence type="predicted"/>
<evidence type="ECO:0000256" key="1">
    <source>
        <dbReference type="ARBA" id="ARBA00023125"/>
    </source>
</evidence>
<keyword evidence="1" id="KW-0238">DNA-binding</keyword>
<protein>
    <submittedName>
        <fullName evidence="4">Helix-turn-helix</fullName>
    </submittedName>
</protein>
<dbReference type="InterPro" id="IPR050807">
    <property type="entry name" value="TransReg_Diox_bact_type"/>
</dbReference>
<dbReference type="OrthoDB" id="4282897at2"/>
<evidence type="ECO:0000259" key="3">
    <source>
        <dbReference type="PROSITE" id="PS50943"/>
    </source>
</evidence>
<evidence type="ECO:0000313" key="4">
    <source>
        <dbReference type="EMBL" id="SES22349.1"/>
    </source>
</evidence>
<dbReference type="PANTHER" id="PTHR46797">
    <property type="entry name" value="HTH-TYPE TRANSCRIPTIONAL REGULATOR"/>
    <property type="match status" value="1"/>
</dbReference>